<dbReference type="GO" id="GO:0005829">
    <property type="term" value="C:cytosol"/>
    <property type="evidence" value="ECO:0007669"/>
    <property type="project" value="TreeGrafter"/>
</dbReference>
<protein>
    <recommendedName>
        <fullName evidence="2">Fumarate lyase N-terminal domain-containing protein</fullName>
    </recommendedName>
</protein>
<dbReference type="Gene3D" id="1.20.200.10">
    <property type="entry name" value="Fumarase/aspartase (Central domain)"/>
    <property type="match status" value="1"/>
</dbReference>
<dbReference type="GO" id="GO:0044208">
    <property type="term" value="P:'de novo' AMP biosynthetic process"/>
    <property type="evidence" value="ECO:0007669"/>
    <property type="project" value="TreeGrafter"/>
</dbReference>
<evidence type="ECO:0000256" key="1">
    <source>
        <dbReference type="ARBA" id="ARBA00023239"/>
    </source>
</evidence>
<evidence type="ECO:0000313" key="4">
    <source>
        <dbReference type="Proteomes" id="UP000594262"/>
    </source>
</evidence>
<dbReference type="SUPFAM" id="SSF48557">
    <property type="entry name" value="L-aspartase-like"/>
    <property type="match status" value="1"/>
</dbReference>
<proteinExistence type="predicted"/>
<sequence>MAEKNRNIYRSQLSERYASKEMSYNFSDNRKFSTWRELWVILAKAEMELGAPITQEQINEMEANIHNIDYVMASAKEREVRHDVMAHVHTFGHVAPKAAPIIHLGCTSCYVGDNADLIILRDGMDILLPKLARCIDRLSKFADQYKDLPTLGFTHYQPAQLTTVGKRACLWISDLVADLQNIERLRKELRFRGAKGTTGTQASFLDLFNGEHEKVEKLDELVTKMAGFEKRFMVTGQTYPRKVDYNVLAGLSGLGATIHK</sequence>
<dbReference type="GO" id="GO:0004018">
    <property type="term" value="F:N6-(1,2-dicarboxyethyl)AMP AMP-lyase (fumarate-forming) activity"/>
    <property type="evidence" value="ECO:0007669"/>
    <property type="project" value="TreeGrafter"/>
</dbReference>
<feature type="domain" description="Fumarate lyase N-terminal" evidence="2">
    <location>
        <begin position="38"/>
        <end position="200"/>
    </location>
</feature>
<keyword evidence="4" id="KW-1185">Reference proteome</keyword>
<dbReference type="Gene3D" id="1.10.275.10">
    <property type="entry name" value="Fumarase/aspartase (N-terminal domain)"/>
    <property type="match status" value="1"/>
</dbReference>
<dbReference type="InterPro" id="IPR008948">
    <property type="entry name" value="L-Aspartase-like"/>
</dbReference>
<dbReference type="EnsemblMetazoa" id="CLYHEMT011999.2">
    <property type="protein sequence ID" value="CLYHEMP011999.2"/>
    <property type="gene ID" value="CLYHEMG011999"/>
</dbReference>
<evidence type="ECO:0000259" key="2">
    <source>
        <dbReference type="Pfam" id="PF00206"/>
    </source>
</evidence>
<dbReference type="PANTHER" id="PTHR43172">
    <property type="entry name" value="ADENYLOSUCCINATE LYASE"/>
    <property type="match status" value="1"/>
</dbReference>
<accession>A0A7M5WMQ9</accession>
<dbReference type="GO" id="GO:0070626">
    <property type="term" value="F:(S)-2-(5-amino-1-(5-phospho-D-ribosyl)imidazole-4-carboxamido) succinate lyase (fumarate-forming) activity"/>
    <property type="evidence" value="ECO:0007669"/>
    <property type="project" value="TreeGrafter"/>
</dbReference>
<dbReference type="PANTHER" id="PTHR43172:SF1">
    <property type="entry name" value="ADENYLOSUCCINATE LYASE"/>
    <property type="match status" value="1"/>
</dbReference>
<organism evidence="3 4">
    <name type="scientific">Clytia hemisphaerica</name>
    <dbReference type="NCBI Taxonomy" id="252671"/>
    <lineage>
        <taxon>Eukaryota</taxon>
        <taxon>Metazoa</taxon>
        <taxon>Cnidaria</taxon>
        <taxon>Hydrozoa</taxon>
        <taxon>Hydroidolina</taxon>
        <taxon>Leptothecata</taxon>
        <taxon>Obeliida</taxon>
        <taxon>Clytiidae</taxon>
        <taxon>Clytia</taxon>
    </lineage>
</organism>
<dbReference type="InterPro" id="IPR024083">
    <property type="entry name" value="Fumarase/histidase_N"/>
</dbReference>
<reference evidence="3" key="1">
    <citation type="submission" date="2021-01" db="UniProtKB">
        <authorList>
            <consortium name="EnsemblMetazoa"/>
        </authorList>
    </citation>
    <scope>IDENTIFICATION</scope>
</reference>
<name>A0A7M5WMQ9_9CNID</name>
<dbReference type="Proteomes" id="UP000594262">
    <property type="component" value="Unplaced"/>
</dbReference>
<evidence type="ECO:0000313" key="3">
    <source>
        <dbReference type="EnsemblMetazoa" id="CLYHEMP011999.2"/>
    </source>
</evidence>
<dbReference type="Pfam" id="PF00206">
    <property type="entry name" value="Lyase_1"/>
    <property type="match status" value="1"/>
</dbReference>
<dbReference type="OrthoDB" id="5989897at2759"/>
<dbReference type="InterPro" id="IPR022761">
    <property type="entry name" value="Fumarate_lyase_N"/>
</dbReference>
<dbReference type="AlphaFoldDB" id="A0A7M5WMQ9"/>
<keyword evidence="1" id="KW-0456">Lyase</keyword>